<organism evidence="1 2">
    <name type="scientific">Streptococcus pneumoniae</name>
    <dbReference type="NCBI Taxonomy" id="1313"/>
    <lineage>
        <taxon>Bacteria</taxon>
        <taxon>Bacillati</taxon>
        <taxon>Bacillota</taxon>
        <taxon>Bacilli</taxon>
        <taxon>Lactobacillales</taxon>
        <taxon>Streptococcaceae</taxon>
        <taxon>Streptococcus</taxon>
    </lineage>
</organism>
<proteinExistence type="predicted"/>
<reference evidence="1 2" key="1">
    <citation type="submission" date="2019-11" db="EMBL/GenBank/DDBJ databases">
        <title>Growth characteristics of pneumococcus vary with the chemical composition of the capsule and with environmental conditions.</title>
        <authorList>
            <person name="Tothpal A."/>
            <person name="Desobry K."/>
            <person name="Joshi S."/>
            <person name="Wyllie A.L."/>
            <person name="Weinberger D.M."/>
        </authorList>
    </citation>
    <scope>NUCLEOTIDE SEQUENCE [LARGE SCALE GENOMIC DNA]</scope>
    <source>
        <strain evidence="2">pnumococcus09N</strain>
    </source>
</reference>
<feature type="non-terminal residue" evidence="1">
    <location>
        <position position="50"/>
    </location>
</feature>
<evidence type="ECO:0000313" key="1">
    <source>
        <dbReference type="EMBL" id="MTV44535.1"/>
    </source>
</evidence>
<sequence length="50" mass="5632">MNLSLVSPFVYLASEKISAENLFEGFNVDLQSTVDLIKSLSSYNPTVWTY</sequence>
<accession>A0A7X2XNA6</accession>
<evidence type="ECO:0000313" key="2">
    <source>
        <dbReference type="Proteomes" id="UP000467349"/>
    </source>
</evidence>
<name>A0A7X2XNA6_STREE</name>
<protein>
    <submittedName>
        <fullName evidence="1">Conjugal transfer protein TrbL</fullName>
    </submittedName>
</protein>
<dbReference type="Proteomes" id="UP000467349">
    <property type="component" value="Unassembled WGS sequence"/>
</dbReference>
<comment type="caution">
    <text evidence="1">The sequence shown here is derived from an EMBL/GenBank/DDBJ whole genome shotgun (WGS) entry which is preliminary data.</text>
</comment>
<gene>
    <name evidence="1" type="ORF">GM545_13430</name>
</gene>
<dbReference type="EMBL" id="WNHU01000471">
    <property type="protein sequence ID" value="MTV44535.1"/>
    <property type="molecule type" value="Genomic_DNA"/>
</dbReference>
<dbReference type="AlphaFoldDB" id="A0A7X2XNA6"/>